<reference evidence="2" key="1">
    <citation type="journal article" date="2019" name="Int. J. Syst. Evol. Microbiol.">
        <title>The Global Catalogue of Microorganisms (GCM) 10K type strain sequencing project: providing services to taxonomists for standard genome sequencing and annotation.</title>
        <authorList>
            <consortium name="The Broad Institute Genomics Platform"/>
            <consortium name="The Broad Institute Genome Sequencing Center for Infectious Disease"/>
            <person name="Wu L."/>
            <person name="Ma J."/>
        </authorList>
    </citation>
    <scope>NUCLEOTIDE SEQUENCE [LARGE SCALE GENOMIC DNA]</scope>
    <source>
        <strain evidence="2">JCM 17388</strain>
    </source>
</reference>
<evidence type="ECO:0000313" key="1">
    <source>
        <dbReference type="EMBL" id="GAA4193420.1"/>
    </source>
</evidence>
<organism evidence="1 2">
    <name type="scientific">Streptosporangium oxazolinicum</name>
    <dbReference type="NCBI Taxonomy" id="909287"/>
    <lineage>
        <taxon>Bacteria</taxon>
        <taxon>Bacillati</taxon>
        <taxon>Actinomycetota</taxon>
        <taxon>Actinomycetes</taxon>
        <taxon>Streptosporangiales</taxon>
        <taxon>Streptosporangiaceae</taxon>
        <taxon>Streptosporangium</taxon>
    </lineage>
</organism>
<proteinExistence type="predicted"/>
<accession>A0ABP8AY62</accession>
<keyword evidence="2" id="KW-1185">Reference proteome</keyword>
<protein>
    <submittedName>
        <fullName evidence="1">Uncharacterized protein</fullName>
    </submittedName>
</protein>
<evidence type="ECO:0000313" key="2">
    <source>
        <dbReference type="Proteomes" id="UP001501251"/>
    </source>
</evidence>
<comment type="caution">
    <text evidence="1">The sequence shown here is derived from an EMBL/GenBank/DDBJ whole genome shotgun (WGS) entry which is preliminary data.</text>
</comment>
<gene>
    <name evidence="1" type="ORF">GCM10022252_36290</name>
</gene>
<sequence length="81" mass="8944">MASSLELSLLRLYAFLRALRLNTRSARACRPWLTAAQLAKGGQLYLVSNVFMLGSEREEGSHLLDKGPDVAADLQDEPEVL</sequence>
<dbReference type="Proteomes" id="UP001501251">
    <property type="component" value="Unassembled WGS sequence"/>
</dbReference>
<dbReference type="EMBL" id="BAABAQ010000006">
    <property type="protein sequence ID" value="GAA4193420.1"/>
    <property type="molecule type" value="Genomic_DNA"/>
</dbReference>
<name>A0ABP8AY62_9ACTN</name>